<feature type="non-terminal residue" evidence="1">
    <location>
        <position position="1"/>
    </location>
</feature>
<feature type="non-terminal residue" evidence="1">
    <location>
        <position position="173"/>
    </location>
</feature>
<evidence type="ECO:0000313" key="2">
    <source>
        <dbReference type="Proteomes" id="UP001432027"/>
    </source>
</evidence>
<dbReference type="Proteomes" id="UP001432027">
    <property type="component" value="Unassembled WGS sequence"/>
</dbReference>
<keyword evidence="2" id="KW-1185">Reference proteome</keyword>
<gene>
    <name evidence="1" type="ORF">PENTCL1PPCAC_16101</name>
</gene>
<dbReference type="AlphaFoldDB" id="A0AAV5THW6"/>
<name>A0AAV5THW6_9BILA</name>
<reference evidence="1" key="1">
    <citation type="submission" date="2023-10" db="EMBL/GenBank/DDBJ databases">
        <title>Genome assembly of Pristionchus species.</title>
        <authorList>
            <person name="Yoshida K."/>
            <person name="Sommer R.J."/>
        </authorList>
    </citation>
    <scope>NUCLEOTIDE SEQUENCE</scope>
    <source>
        <strain evidence="1">RS0144</strain>
    </source>
</reference>
<accession>A0AAV5THW6</accession>
<dbReference type="PANTHER" id="PTHR37433">
    <property type="entry name" value="PROTEIN CBG25136-RELATED"/>
    <property type="match status" value="1"/>
</dbReference>
<dbReference type="PANTHER" id="PTHR37433:SF5">
    <property type="entry name" value="DUF753 DOMAIN-CONTAINING PROTEIN-RELATED"/>
    <property type="match status" value="1"/>
</dbReference>
<proteinExistence type="predicted"/>
<dbReference type="EMBL" id="BTSX01000004">
    <property type="protein sequence ID" value="GMS93926.1"/>
    <property type="molecule type" value="Genomic_DNA"/>
</dbReference>
<evidence type="ECO:0000313" key="1">
    <source>
        <dbReference type="EMBL" id="GMS93926.1"/>
    </source>
</evidence>
<protein>
    <submittedName>
        <fullName evidence="1">Uncharacterized protein</fullName>
    </submittedName>
</protein>
<comment type="caution">
    <text evidence="1">The sequence shown here is derived from an EMBL/GenBank/DDBJ whole genome shotgun (WGS) entry which is preliminary data.</text>
</comment>
<organism evidence="1 2">
    <name type="scientific">Pristionchus entomophagus</name>
    <dbReference type="NCBI Taxonomy" id="358040"/>
    <lineage>
        <taxon>Eukaryota</taxon>
        <taxon>Metazoa</taxon>
        <taxon>Ecdysozoa</taxon>
        <taxon>Nematoda</taxon>
        <taxon>Chromadorea</taxon>
        <taxon>Rhabditida</taxon>
        <taxon>Rhabditina</taxon>
        <taxon>Diplogasteromorpha</taxon>
        <taxon>Diplogasteroidea</taxon>
        <taxon>Neodiplogasteridae</taxon>
        <taxon>Pristionchus</taxon>
    </lineage>
</organism>
<sequence length="173" mass="19505">QGCFDYPLETLKLGCRKNYAGSVLDSDLCNEEASNKIEDLPIVRNCRDDLSGDGSTDSGKTCTANFCANTRQSNVRSHSVSIQSFDIFASTYSAIIPAGICITYQLWEQHYDEMFIGGIRKCRGHACFLLHAKDREDVRPFSIQLTQNLIYISGTQRILDWTFYICDRSMCNA</sequence>